<organism evidence="2 3">
    <name type="scientific">Iningainema tapete BLCC-T55</name>
    <dbReference type="NCBI Taxonomy" id="2748662"/>
    <lineage>
        <taxon>Bacteria</taxon>
        <taxon>Bacillati</taxon>
        <taxon>Cyanobacteriota</taxon>
        <taxon>Cyanophyceae</taxon>
        <taxon>Nostocales</taxon>
        <taxon>Scytonemataceae</taxon>
        <taxon>Iningainema tapete</taxon>
    </lineage>
</organism>
<reference evidence="2" key="1">
    <citation type="submission" date="2020-09" db="EMBL/GenBank/DDBJ databases">
        <title>Iningainema tapete sp. nov. (Scytonemataceae, Cyanobacteria) from greenhouses in central Florida (USA) produces two types of nodularin with biosynthetic potential for microcystin-LR and anabaenopeptins.</title>
        <authorList>
            <person name="Berthold D.E."/>
            <person name="Lefler F.W."/>
            <person name="Huang I.-S."/>
            <person name="Abdulla H."/>
            <person name="Zimba P.V."/>
            <person name="Laughinghouse H.D. IV."/>
        </authorList>
    </citation>
    <scope>NUCLEOTIDE SEQUENCE</scope>
    <source>
        <strain evidence="2">BLCCT55</strain>
    </source>
</reference>
<keyword evidence="3" id="KW-1185">Reference proteome</keyword>
<gene>
    <name evidence="2" type="ORF">ICL16_18895</name>
</gene>
<comment type="caution">
    <text evidence="2">The sequence shown here is derived from an EMBL/GenBank/DDBJ whole genome shotgun (WGS) entry which is preliminary data.</text>
</comment>
<dbReference type="AlphaFoldDB" id="A0A8J6XJ47"/>
<dbReference type="InterPro" id="IPR012903">
    <property type="entry name" value="Nif11"/>
</dbReference>
<evidence type="ECO:0000313" key="2">
    <source>
        <dbReference type="EMBL" id="MBD2774085.1"/>
    </source>
</evidence>
<name>A0A8J6XJ47_9CYAN</name>
<dbReference type="Pfam" id="PF07862">
    <property type="entry name" value="Nif11"/>
    <property type="match status" value="1"/>
</dbReference>
<protein>
    <submittedName>
        <fullName evidence="2">Nif11-like leader peptide family natural product</fullName>
    </submittedName>
</protein>
<evidence type="ECO:0000259" key="1">
    <source>
        <dbReference type="Pfam" id="PF07862"/>
    </source>
</evidence>
<dbReference type="InterPro" id="IPR022516">
    <property type="entry name" value="CHP03798_Ocin"/>
</dbReference>
<dbReference type="Proteomes" id="UP000629098">
    <property type="component" value="Unassembled WGS sequence"/>
</dbReference>
<dbReference type="EMBL" id="JACXAE010000064">
    <property type="protein sequence ID" value="MBD2774085.1"/>
    <property type="molecule type" value="Genomic_DNA"/>
</dbReference>
<dbReference type="NCBIfam" id="TIGR03798">
    <property type="entry name" value="leader_Nif11"/>
    <property type="match status" value="1"/>
</dbReference>
<accession>A0A8J6XJ47</accession>
<proteinExistence type="predicted"/>
<evidence type="ECO:0000313" key="3">
    <source>
        <dbReference type="Proteomes" id="UP000629098"/>
    </source>
</evidence>
<feature type="domain" description="Nif11" evidence="1">
    <location>
        <begin position="1"/>
        <end position="48"/>
    </location>
</feature>
<sequence length="133" mass="15073">MSLENVQAFYKRLATDEAFRSQIQGVKSKYECSQIVKGAGYDFTQKEFEEYTEQLLESTVADELLKDLDEKELASVVGGATSVLSEEPVYRAMYGVVTDEPLASWYNWIGIGRFKEPIIQPMYGVVLNPLEKD</sequence>
<dbReference type="RefSeq" id="WP_190830667.1">
    <property type="nucleotide sequence ID" value="NZ_CAWPPI010000064.1"/>
</dbReference>